<keyword evidence="1" id="KW-0004">4Fe-4S</keyword>
<accession>A0A498H1F9</accession>
<reference evidence="6 7" key="1">
    <citation type="journal article" date="2015" name="Int. J. Syst. Evol. Microbiol.">
        <title>Methanoculleus taiwanensis sp. nov., a methanogen isolated from deep marine sediment at the deformation front area near Taiwan.</title>
        <authorList>
            <person name="Weng C.Y."/>
            <person name="Chen S.C."/>
            <person name="Lai M.C."/>
            <person name="Wu S.Y."/>
            <person name="Lin S."/>
            <person name="Yang T.F."/>
            <person name="Chen P.C."/>
        </authorList>
    </citation>
    <scope>NUCLEOTIDE SEQUENCE [LARGE SCALE GENOMIC DNA]</scope>
    <source>
        <strain evidence="6 7">CYW4</strain>
    </source>
</reference>
<evidence type="ECO:0000256" key="4">
    <source>
        <dbReference type="ARBA" id="ARBA00023014"/>
    </source>
</evidence>
<dbReference type="PANTHER" id="PTHR40101">
    <property type="entry name" value="CONSERVED PROTEIN"/>
    <property type="match status" value="1"/>
</dbReference>
<organism evidence="6 7">
    <name type="scientific">Methanoculleus taiwanensis</name>
    <dbReference type="NCBI Taxonomy" id="1550565"/>
    <lineage>
        <taxon>Archaea</taxon>
        <taxon>Methanobacteriati</taxon>
        <taxon>Methanobacteriota</taxon>
        <taxon>Stenosarchaea group</taxon>
        <taxon>Methanomicrobia</taxon>
        <taxon>Methanomicrobiales</taxon>
        <taxon>Methanomicrobiaceae</taxon>
        <taxon>Methanoculleus</taxon>
    </lineage>
</organism>
<gene>
    <name evidence="6" type="ORF">ABH15_10120</name>
</gene>
<keyword evidence="3" id="KW-0408">Iron</keyword>
<evidence type="ECO:0000256" key="3">
    <source>
        <dbReference type="ARBA" id="ARBA00023004"/>
    </source>
</evidence>
<dbReference type="Proteomes" id="UP000290932">
    <property type="component" value="Unassembled WGS sequence"/>
</dbReference>
<evidence type="ECO:0000256" key="2">
    <source>
        <dbReference type="ARBA" id="ARBA00022723"/>
    </source>
</evidence>
<proteinExistence type="predicted"/>
<dbReference type="InterPro" id="IPR007202">
    <property type="entry name" value="4Fe-4S_dom"/>
</dbReference>
<dbReference type="GO" id="GO:0051539">
    <property type="term" value="F:4 iron, 4 sulfur cluster binding"/>
    <property type="evidence" value="ECO:0007669"/>
    <property type="project" value="UniProtKB-KW"/>
</dbReference>
<comment type="caution">
    <text evidence="6">The sequence shown here is derived from an EMBL/GenBank/DDBJ whole genome shotgun (WGS) entry which is preliminary data.</text>
</comment>
<evidence type="ECO:0000313" key="7">
    <source>
        <dbReference type="Proteomes" id="UP000290932"/>
    </source>
</evidence>
<keyword evidence="4" id="KW-0411">Iron-sulfur</keyword>
<keyword evidence="7" id="KW-1185">Reference proteome</keyword>
<dbReference type="EMBL" id="LHQS01000002">
    <property type="protein sequence ID" value="RXE56428.1"/>
    <property type="molecule type" value="Genomic_DNA"/>
</dbReference>
<protein>
    <recommendedName>
        <fullName evidence="5">4Fe-4S domain-containing protein</fullName>
    </recommendedName>
</protein>
<dbReference type="OrthoDB" id="146335at2157"/>
<dbReference type="Pfam" id="PF09918">
    <property type="entry name" value="DUF2148"/>
    <property type="match status" value="1"/>
</dbReference>
<name>A0A498H1F9_9EURY</name>
<evidence type="ECO:0000256" key="1">
    <source>
        <dbReference type="ARBA" id="ARBA00022485"/>
    </source>
</evidence>
<sequence>MNSSVETQAVITVARLMALSARTAPKGKGVDAITIAVVTGDELRELAGSMNAFGEENDLAFFIRDAKNVRESDACVLIGSDVGSVVGINCGGCGFVTCAAMLEAQKETLKRDTPFKGYNCVVRMADLGIAVGSAAKTASIHNVDNRIMYTAGVGAIRLGWMPGCGVAYGIPLKASGKNIFFDRTR</sequence>
<dbReference type="RefSeq" id="WP_128694219.1">
    <property type="nucleotide sequence ID" value="NZ_LHQS01000002.1"/>
</dbReference>
<dbReference type="GO" id="GO:0046872">
    <property type="term" value="F:metal ion binding"/>
    <property type="evidence" value="ECO:0007669"/>
    <property type="project" value="UniProtKB-KW"/>
</dbReference>
<dbReference type="InterPro" id="IPR019224">
    <property type="entry name" value="DUF2148"/>
</dbReference>
<dbReference type="PROSITE" id="PS51656">
    <property type="entry name" value="4FE4S"/>
    <property type="match status" value="1"/>
</dbReference>
<dbReference type="AlphaFoldDB" id="A0A498H1F9"/>
<keyword evidence="2" id="KW-0479">Metal-binding</keyword>
<feature type="domain" description="4Fe-4S" evidence="5">
    <location>
        <begin position="64"/>
        <end position="137"/>
    </location>
</feature>
<dbReference type="PANTHER" id="PTHR40101:SF1">
    <property type="entry name" value="4FE-4S DOMAIN-CONTAINING PROTEIN"/>
    <property type="match status" value="1"/>
</dbReference>
<evidence type="ECO:0000259" key="5">
    <source>
        <dbReference type="PROSITE" id="PS51656"/>
    </source>
</evidence>
<evidence type="ECO:0000313" key="6">
    <source>
        <dbReference type="EMBL" id="RXE56428.1"/>
    </source>
</evidence>